<protein>
    <submittedName>
        <fullName evidence="2">Uncharacterized protein</fullName>
    </submittedName>
</protein>
<dbReference type="EMBL" id="CAADFD010000155">
    <property type="protein sequence ID" value="VFJ68905.1"/>
    <property type="molecule type" value="Genomic_DNA"/>
</dbReference>
<proteinExistence type="predicted"/>
<accession>A0A450TME2</accession>
<dbReference type="EMBL" id="CAADEW010000112">
    <property type="protein sequence ID" value="VFJ61287.1"/>
    <property type="molecule type" value="Genomic_DNA"/>
</dbReference>
<reference evidence="2" key="1">
    <citation type="submission" date="2019-02" db="EMBL/GenBank/DDBJ databases">
        <authorList>
            <person name="Gruber-Vodicka R. H."/>
            <person name="Seah K. B. B."/>
        </authorList>
    </citation>
    <scope>NUCLEOTIDE SEQUENCE</scope>
    <source>
        <strain evidence="2">BECK_BZ106</strain>
        <strain evidence="1">BECK_BZ15</strain>
    </source>
</reference>
<gene>
    <name evidence="1" type="ORF">BECKFW1821A_GA0114235_11127</name>
    <name evidence="2" type="ORF">BECKFW1821B_GA0114236_11556</name>
</gene>
<sequence length="58" mass="6651">MLEHRVGESDKRPCIEKIPESIIRGTLDNLALAEGKHEIAREIEGFEYPLKVLDYAKK</sequence>
<organism evidence="2">
    <name type="scientific">Candidatus Kentrum sp. FW</name>
    <dbReference type="NCBI Taxonomy" id="2126338"/>
    <lineage>
        <taxon>Bacteria</taxon>
        <taxon>Pseudomonadati</taxon>
        <taxon>Pseudomonadota</taxon>
        <taxon>Gammaproteobacteria</taxon>
        <taxon>Candidatus Kentrum</taxon>
    </lineage>
</organism>
<dbReference type="AlphaFoldDB" id="A0A450TME2"/>
<name>A0A450TME2_9GAMM</name>
<evidence type="ECO:0000313" key="1">
    <source>
        <dbReference type="EMBL" id="VFJ61287.1"/>
    </source>
</evidence>
<evidence type="ECO:0000313" key="2">
    <source>
        <dbReference type="EMBL" id="VFJ68905.1"/>
    </source>
</evidence>